<evidence type="ECO:0000313" key="5">
    <source>
        <dbReference type="EMBL" id="BDE97713.1"/>
    </source>
</evidence>
<sequence length="1402" mass="156217">MGTAHAHGTRQPKKPYPSESPSAIERDALTGLLNADGFYRRVRMLLDENPDRTFILVYGDLDRFKVFNDLYGAEAGDRLLASVGSMIVDILPQGSAAARLRADHFISCVPADAFDADRFLAALNQWFCAYPVDFTFFVRLGIYVIDDPSLDAVRMSDRALIALREAKKSVGASACVYYNDQLRDLLLKEQEMAGEMAPALERGEFVAFFQPQFSYSTGAITGAEVLVRWQHPTKGLISPAEFIPVFERTGLIAQLDYYLWEETCRVLRQWLDDEGMKTVPRLSVNLSRVDIYRDDLCSYLGSLVEKYRIPAGLLHLEITESAYMEAPRQLIGVVDALRSAGFVVAMDDFGSGYSSLNTLNDVPVDILKLDLGFLDASNETRGGIILASIVRMSRWLDLPVIAEGVETRQQAEYLASIGCDIMQGYLFARPIDRSSFEEMLRMRASEAGDETPHSDEGVGTEDIWDAGSHFALLFNRFVGPAVLAEYIPADKSIEVIRGNEDFQRWFGNRLGGSAKDVAGFFGMLSPSDALSVKALFARLVAEGGTGEYEARMQGYDGEVLWVGIRMKPLACASGVHSFFVQFEETTEQQVLRDRLRATIDSVPGGILFMEIDEGSARLLDFSDAAAELSDCAREQYVELAKPDVRGLVVKKDRRLIQACVESLFGGNERFSITVRIISRLGGFRWVHVSSSVMHRSGAAMCIVAVLTDVTKDQEAQRKFRQQAAMQMRLYDAMPCGIIRYTVEDKLELVSINRTGCDIFGCANSEEFFDMVGDDIFGPLFPESRQAQFAAIESLRNGTAIVPFTCQATRRDGSTIWIEGNSSFTEGEDGERIVQAAFNDVSHRRVEQHERDMQRYASVLCSVYDEVIEYDCEKGLCRLIYSAHRPSTDSRSIPVEESLGRWSKHIPDRTEREQLRAAVEACANMDAEDPITLSYRLQSDDRILWCQTTFLRMSDGYVLWCNKDVSERVSAEDRRTDERIADIVGKLPVGVGVYRCTAHGVFPQYLSDRMHAMFGSVRDDLGGMILSHQPASLQHAVGEGGEKLGIESLIADGIDIEFEVEQGDGSSATIHLQGRALREGVGNSDEEGVVLYVVATDVTDGVRERRSASWLNERYRILSELTHAISFDYDFESDTVLLYIDRSGTGMEAQVIPRYYETLVDERLGVVHPDSIETVRTMFERAREGADSGAIEYQADYYGKGYAWYRTNLFVVSDDYGSWHLVGLIEDIQNEFDLRKRAELDETTGLTNHATAKDLVNLALADPLLRGRSVCAVLDLDDFKAVNDTCGHIEGDALLHEVGTVLRSSFRETDVIGRVGGDEFVLLLKNIDLDVALCKIEGVVRRISEYRLPGLGSAPSLSVGVHVVGEDDLTYRDAFVKADDALYRAKRTGKNKVVVYQVGCLPE</sequence>
<dbReference type="Gene3D" id="3.20.20.450">
    <property type="entry name" value="EAL domain"/>
    <property type="match status" value="1"/>
</dbReference>
<dbReference type="SMART" id="SM00086">
    <property type="entry name" value="PAC"/>
    <property type="match status" value="4"/>
</dbReference>
<name>A0ABN6MIE2_9ACTN</name>
<dbReference type="NCBIfam" id="TIGR00254">
    <property type="entry name" value="GGDEF"/>
    <property type="match status" value="1"/>
</dbReference>
<dbReference type="InterPro" id="IPR043128">
    <property type="entry name" value="Rev_trsase/Diguanyl_cyclase"/>
</dbReference>
<feature type="domain" description="PAC" evidence="2">
    <location>
        <begin position="670"/>
        <end position="721"/>
    </location>
</feature>
<dbReference type="InterPro" id="IPR052155">
    <property type="entry name" value="Biofilm_reg_signaling"/>
</dbReference>
<dbReference type="InterPro" id="IPR000700">
    <property type="entry name" value="PAS-assoc_C"/>
</dbReference>
<dbReference type="InterPro" id="IPR001633">
    <property type="entry name" value="EAL_dom"/>
</dbReference>
<dbReference type="EMBL" id="AP025564">
    <property type="protein sequence ID" value="BDE97713.1"/>
    <property type="molecule type" value="Genomic_DNA"/>
</dbReference>
<dbReference type="RefSeq" id="WP_244387106.1">
    <property type="nucleotide sequence ID" value="NZ_AP025564.1"/>
</dbReference>
<dbReference type="SMART" id="SM00052">
    <property type="entry name" value="EAL"/>
    <property type="match status" value="1"/>
</dbReference>
<dbReference type="InterPro" id="IPR001610">
    <property type="entry name" value="PAC"/>
</dbReference>
<dbReference type="PANTHER" id="PTHR44757">
    <property type="entry name" value="DIGUANYLATE CYCLASE DGCP"/>
    <property type="match status" value="1"/>
</dbReference>
<dbReference type="PROSITE" id="PS50887">
    <property type="entry name" value="GGDEF"/>
    <property type="match status" value="2"/>
</dbReference>
<evidence type="ECO:0000256" key="1">
    <source>
        <dbReference type="SAM" id="MobiDB-lite"/>
    </source>
</evidence>
<dbReference type="InterPro" id="IPR029787">
    <property type="entry name" value="Nucleotide_cyclase"/>
</dbReference>
<dbReference type="SUPFAM" id="SSF55073">
    <property type="entry name" value="Nucleotide cyclase"/>
    <property type="match status" value="2"/>
</dbReference>
<reference evidence="5 6" key="1">
    <citation type="submission" date="2022-01" db="EMBL/GenBank/DDBJ databases">
        <title>Novel bile acid biosynthetic pathways are enriched in the microbiome of centenarians.</title>
        <authorList>
            <person name="Sato Y."/>
            <person name="Atarashi K."/>
            <person name="Plichta R.D."/>
            <person name="Arai Y."/>
            <person name="Sasajima S."/>
            <person name="Kearney M.S."/>
            <person name="Suda W."/>
            <person name="Takeshita K."/>
            <person name="Sasaki T."/>
            <person name="Okamoto S."/>
            <person name="Skelly N.A."/>
            <person name="Okamura Y."/>
            <person name="Vlamakis H."/>
            <person name="Li Y."/>
            <person name="Tanoue T."/>
            <person name="Takei H."/>
            <person name="Nittono H."/>
            <person name="Narushima S."/>
            <person name="Irie J."/>
            <person name="Itoh H."/>
            <person name="Moriya K."/>
            <person name="Sugiura Y."/>
            <person name="Suematsu M."/>
            <person name="Moritoki N."/>
            <person name="Shibata S."/>
            <person name="Littman R.D."/>
            <person name="Fischbach A.M."/>
            <person name="Uwamino Y."/>
            <person name="Inoue T."/>
            <person name="Honda A."/>
            <person name="Hattori M."/>
            <person name="Murai T."/>
            <person name="Xavier J.R."/>
            <person name="Hirose N."/>
            <person name="Honda K."/>
        </authorList>
    </citation>
    <scope>NUCLEOTIDE SEQUENCE [LARGE SCALE GENOMIC DNA]</scope>
    <source>
        <strain evidence="5 6">CE91-St30</strain>
    </source>
</reference>
<keyword evidence="6" id="KW-1185">Reference proteome</keyword>
<feature type="domain" description="GGDEF" evidence="4">
    <location>
        <begin position="1266"/>
        <end position="1397"/>
    </location>
</feature>
<dbReference type="PROSITE" id="PS50113">
    <property type="entry name" value="PAC"/>
    <property type="match status" value="1"/>
</dbReference>
<feature type="domain" description="EAL" evidence="3">
    <location>
        <begin position="189"/>
        <end position="444"/>
    </location>
</feature>
<feature type="domain" description="GGDEF" evidence="4">
    <location>
        <begin position="52"/>
        <end position="180"/>
    </location>
</feature>
<gene>
    <name evidence="5" type="ORF">CE91St30_30460</name>
</gene>
<evidence type="ECO:0000259" key="3">
    <source>
        <dbReference type="PROSITE" id="PS50883"/>
    </source>
</evidence>
<dbReference type="InterPro" id="IPR000160">
    <property type="entry name" value="GGDEF_dom"/>
</dbReference>
<dbReference type="CDD" id="cd01949">
    <property type="entry name" value="GGDEF"/>
    <property type="match status" value="2"/>
</dbReference>
<evidence type="ECO:0000259" key="4">
    <source>
        <dbReference type="PROSITE" id="PS50887"/>
    </source>
</evidence>
<dbReference type="Pfam" id="PF13426">
    <property type="entry name" value="PAS_9"/>
    <property type="match status" value="2"/>
</dbReference>
<dbReference type="Gene3D" id="3.30.70.270">
    <property type="match status" value="2"/>
</dbReference>
<evidence type="ECO:0000313" key="6">
    <source>
        <dbReference type="Proteomes" id="UP001320544"/>
    </source>
</evidence>
<evidence type="ECO:0008006" key="7">
    <source>
        <dbReference type="Google" id="ProtNLM"/>
    </source>
</evidence>
<dbReference type="CDD" id="cd00130">
    <property type="entry name" value="PAS"/>
    <property type="match status" value="2"/>
</dbReference>
<dbReference type="Proteomes" id="UP001320544">
    <property type="component" value="Chromosome"/>
</dbReference>
<dbReference type="CDD" id="cd01948">
    <property type="entry name" value="EAL"/>
    <property type="match status" value="1"/>
</dbReference>
<dbReference type="PANTHER" id="PTHR44757:SF2">
    <property type="entry name" value="BIOFILM ARCHITECTURE MAINTENANCE PROTEIN MBAA"/>
    <property type="match status" value="1"/>
</dbReference>
<dbReference type="NCBIfam" id="TIGR00229">
    <property type="entry name" value="sensory_box"/>
    <property type="match status" value="1"/>
</dbReference>
<dbReference type="PROSITE" id="PS50883">
    <property type="entry name" value="EAL"/>
    <property type="match status" value="1"/>
</dbReference>
<accession>A0ABN6MIE2</accession>
<dbReference type="InterPro" id="IPR035919">
    <property type="entry name" value="EAL_sf"/>
</dbReference>
<dbReference type="Pfam" id="PF00990">
    <property type="entry name" value="GGDEF"/>
    <property type="match status" value="2"/>
</dbReference>
<dbReference type="SMART" id="SM00267">
    <property type="entry name" value="GGDEF"/>
    <property type="match status" value="2"/>
</dbReference>
<proteinExistence type="predicted"/>
<organism evidence="5 6">
    <name type="scientific">Raoultibacter timonensis</name>
    <dbReference type="NCBI Taxonomy" id="1907662"/>
    <lineage>
        <taxon>Bacteria</taxon>
        <taxon>Bacillati</taxon>
        <taxon>Actinomycetota</taxon>
        <taxon>Coriobacteriia</taxon>
        <taxon>Eggerthellales</taxon>
        <taxon>Eggerthellaceae</taxon>
        <taxon>Raoultibacter</taxon>
    </lineage>
</organism>
<dbReference type="SUPFAM" id="SSF141868">
    <property type="entry name" value="EAL domain-like"/>
    <property type="match status" value="1"/>
</dbReference>
<dbReference type="InterPro" id="IPR000014">
    <property type="entry name" value="PAS"/>
</dbReference>
<feature type="region of interest" description="Disordered" evidence="1">
    <location>
        <begin position="1"/>
        <end position="21"/>
    </location>
</feature>
<dbReference type="Gene3D" id="3.30.450.20">
    <property type="entry name" value="PAS domain"/>
    <property type="match status" value="3"/>
</dbReference>
<evidence type="ECO:0000259" key="2">
    <source>
        <dbReference type="PROSITE" id="PS50113"/>
    </source>
</evidence>
<protein>
    <recommendedName>
        <fullName evidence="7">PAS domain S-box-containing protein/diguanylate cyclase (GGDEF)-like protein</fullName>
    </recommendedName>
</protein>
<dbReference type="InterPro" id="IPR035965">
    <property type="entry name" value="PAS-like_dom_sf"/>
</dbReference>
<dbReference type="SUPFAM" id="SSF55785">
    <property type="entry name" value="PYP-like sensor domain (PAS domain)"/>
    <property type="match status" value="3"/>
</dbReference>
<dbReference type="Pfam" id="PF00563">
    <property type="entry name" value="EAL"/>
    <property type="match status" value="1"/>
</dbReference>